<reference evidence="1 2" key="1">
    <citation type="submission" date="2015-04" db="EMBL/GenBank/DDBJ databases">
        <authorList>
            <person name="Cao L."/>
            <person name="Gao C.H."/>
        </authorList>
    </citation>
    <scope>NUCLEOTIDE SEQUENCE [LARGE SCALE GENOMIC DNA]</scope>
    <source>
        <strain evidence="1 2">SH3</strain>
    </source>
</reference>
<dbReference type="Proteomes" id="UP000236509">
    <property type="component" value="Unassembled WGS sequence"/>
</dbReference>
<organism evidence="1 2">
    <name type="scientific">Staphylococcus argenteus</name>
    <dbReference type="NCBI Taxonomy" id="985002"/>
    <lineage>
        <taxon>Bacteria</taxon>
        <taxon>Bacillati</taxon>
        <taxon>Bacillota</taxon>
        <taxon>Bacilli</taxon>
        <taxon>Bacillales</taxon>
        <taxon>Staphylococcaceae</taxon>
        <taxon>Staphylococcus</taxon>
    </lineage>
</organism>
<comment type="caution">
    <text evidence="1">The sequence shown here is derived from an EMBL/GenBank/DDBJ whole genome shotgun (WGS) entry which is preliminary data.</text>
</comment>
<gene>
    <name evidence="1" type="ORF">BN1326_150079</name>
</gene>
<proteinExistence type="predicted"/>
<dbReference type="AlphaFoldDB" id="A0A7U7JRK8"/>
<accession>A0A7U7JRK8</accession>
<protein>
    <submittedName>
        <fullName evidence="1">Uncharacterized protein</fullName>
    </submittedName>
</protein>
<dbReference type="EMBL" id="CVOU01000007">
    <property type="protein sequence ID" value="CRI17749.1"/>
    <property type="molecule type" value="Genomic_DNA"/>
</dbReference>
<keyword evidence="2" id="KW-1185">Reference proteome</keyword>
<name>A0A7U7JRK8_9STAP</name>
<evidence type="ECO:0000313" key="2">
    <source>
        <dbReference type="Proteomes" id="UP000236509"/>
    </source>
</evidence>
<evidence type="ECO:0000313" key="1">
    <source>
        <dbReference type="EMBL" id="CRI17749.1"/>
    </source>
</evidence>
<sequence>MSETDEPMGFEYTHVHIPLMYQSGSKYVLSIGDTKLKLKSKQIMKVIAHSVQQIVYQMKYENYITQFDDGLNRSHKFGFKQSNKMLFIFAQFNKMSSDKVSFYAQHRHPFISTNFPNTTSTSLLPSN</sequence>
<dbReference type="RefSeq" id="WP_048657558.1">
    <property type="nucleotide sequence ID" value="NZ_AP018562.1"/>
</dbReference>